<evidence type="ECO:0000256" key="3">
    <source>
        <dbReference type="ARBA" id="ARBA00023014"/>
    </source>
</evidence>
<dbReference type="InterPro" id="IPR017900">
    <property type="entry name" value="4Fe4S_Fe_S_CS"/>
</dbReference>
<keyword evidence="2" id="KW-0408">Iron</keyword>
<feature type="domain" description="4Fe-4S ferredoxin-type" evidence="4">
    <location>
        <begin position="216"/>
        <end position="248"/>
    </location>
</feature>
<gene>
    <name evidence="5" type="ORF">FTV88_1707</name>
</gene>
<keyword evidence="6" id="KW-1185">Reference proteome</keyword>
<evidence type="ECO:0000313" key="5">
    <source>
        <dbReference type="EMBL" id="QGG47805.1"/>
    </source>
</evidence>
<dbReference type="PANTHER" id="PTHR40447">
    <property type="entry name" value="ANAEROBIC SULFITE REDUCTASE SUBUNIT A"/>
    <property type="match status" value="1"/>
</dbReference>
<reference evidence="6" key="1">
    <citation type="submission" date="2019-11" db="EMBL/GenBank/DDBJ databases">
        <title>Genome sequence of Heliorestis convoluta strain HH, an alkaliphilic and minimalistic phototrophic bacterium from a soda lake in Egypt.</title>
        <authorList>
            <person name="Dewey E.D."/>
            <person name="Stokes L.M."/>
            <person name="Burchell B.M."/>
            <person name="Shaffer K.N."/>
            <person name="Huntington A.M."/>
            <person name="Baker J.M."/>
            <person name="Nadendla S."/>
            <person name="Giglio M.G."/>
            <person name="Touchman J.W."/>
            <person name="Blankenship R.E."/>
            <person name="Madigan M.T."/>
            <person name="Sattley W.M."/>
        </authorList>
    </citation>
    <scope>NUCLEOTIDE SEQUENCE [LARGE SCALE GENOMIC DNA]</scope>
    <source>
        <strain evidence="6">HH</strain>
    </source>
</reference>
<dbReference type="KEGG" id="hcv:FTV88_1707"/>
<organism evidence="5 6">
    <name type="scientific">Heliorestis convoluta</name>
    <dbReference type="NCBI Taxonomy" id="356322"/>
    <lineage>
        <taxon>Bacteria</taxon>
        <taxon>Bacillati</taxon>
        <taxon>Bacillota</taxon>
        <taxon>Clostridia</taxon>
        <taxon>Eubacteriales</taxon>
        <taxon>Heliobacteriaceae</taxon>
        <taxon>Heliorestis</taxon>
    </lineage>
</organism>
<evidence type="ECO:0000256" key="1">
    <source>
        <dbReference type="ARBA" id="ARBA00022723"/>
    </source>
</evidence>
<sequence>MKAFPKNKLSEVLSALSKKMPLYVPVQEGDLSRYGFYRDEVELSMENNSSISPKELFFPSTEKIYKFTAYGIDGEYEEILPEKKPYILFGVRSCDMQAIVCMDDVFLTRGYVDESYNCRRESATIVTLGCTKPGPDCFCTSMGLNPKEHESGDLQLYDLGDHYGMLARTEKGEKVIEDIAATSLLVESTAVAADPEDCILQVDSAGIAEKLQGMFEHPLWDQLWRKCLTCGTCTYLCPTCHCFDISEKKKNQHCGVKIKCWDSCMFNEYALMAGGHNPRPSKKEKVRQRFMHKLRYFPERYGKYQCTGCGRCIAKCPVNLEITDVINQVREAKVDGR</sequence>
<dbReference type="InterPro" id="IPR009051">
    <property type="entry name" value="Helical_ferredxn"/>
</dbReference>
<evidence type="ECO:0000259" key="4">
    <source>
        <dbReference type="PROSITE" id="PS51379"/>
    </source>
</evidence>
<dbReference type="GO" id="GO:0046872">
    <property type="term" value="F:metal ion binding"/>
    <property type="evidence" value="ECO:0007669"/>
    <property type="project" value="UniProtKB-KW"/>
</dbReference>
<dbReference type="OrthoDB" id="9796486at2"/>
<accession>A0A5Q2N5E9</accession>
<evidence type="ECO:0000313" key="6">
    <source>
        <dbReference type="Proteomes" id="UP000366051"/>
    </source>
</evidence>
<keyword evidence="1" id="KW-0479">Metal-binding</keyword>
<dbReference type="Proteomes" id="UP000366051">
    <property type="component" value="Chromosome"/>
</dbReference>
<dbReference type="PROSITE" id="PS51379">
    <property type="entry name" value="4FE4S_FER_2"/>
    <property type="match status" value="2"/>
</dbReference>
<protein>
    <submittedName>
        <fullName evidence="5">4Fe-4S ferredoxin</fullName>
    </submittedName>
</protein>
<dbReference type="Gene3D" id="1.10.1060.10">
    <property type="entry name" value="Alpha-helical ferredoxin"/>
    <property type="match status" value="1"/>
</dbReference>
<dbReference type="GO" id="GO:0051536">
    <property type="term" value="F:iron-sulfur cluster binding"/>
    <property type="evidence" value="ECO:0007669"/>
    <property type="project" value="UniProtKB-KW"/>
</dbReference>
<evidence type="ECO:0000256" key="2">
    <source>
        <dbReference type="ARBA" id="ARBA00023004"/>
    </source>
</evidence>
<dbReference type="Pfam" id="PF17179">
    <property type="entry name" value="Fer4_22"/>
    <property type="match status" value="1"/>
</dbReference>
<dbReference type="PROSITE" id="PS00198">
    <property type="entry name" value="4FE4S_FER_1"/>
    <property type="match status" value="2"/>
</dbReference>
<dbReference type="InterPro" id="IPR017896">
    <property type="entry name" value="4Fe4S_Fe-S-bd"/>
</dbReference>
<dbReference type="PANTHER" id="PTHR40447:SF1">
    <property type="entry name" value="ANAEROBIC SULFITE REDUCTASE SUBUNIT A"/>
    <property type="match status" value="1"/>
</dbReference>
<dbReference type="SUPFAM" id="SSF46548">
    <property type="entry name" value="alpha-helical ferredoxin"/>
    <property type="match status" value="1"/>
</dbReference>
<name>A0A5Q2N5E9_9FIRM</name>
<keyword evidence="3" id="KW-0411">Iron-sulfur</keyword>
<proteinExistence type="predicted"/>
<dbReference type="EMBL" id="CP045875">
    <property type="protein sequence ID" value="QGG47805.1"/>
    <property type="molecule type" value="Genomic_DNA"/>
</dbReference>
<feature type="domain" description="4Fe-4S ferredoxin-type" evidence="4">
    <location>
        <begin position="297"/>
        <end position="325"/>
    </location>
</feature>
<dbReference type="AlphaFoldDB" id="A0A5Q2N5E9"/>
<dbReference type="RefSeq" id="WP_153725106.1">
    <property type="nucleotide sequence ID" value="NZ_CP045875.1"/>
</dbReference>